<keyword evidence="7" id="KW-1185">Reference proteome</keyword>
<proteinExistence type="predicted"/>
<keyword evidence="4" id="KW-1133">Transmembrane helix</keyword>
<evidence type="ECO:0000256" key="3">
    <source>
        <dbReference type="ARBA" id="ARBA00022833"/>
    </source>
</evidence>
<gene>
    <name evidence="6" type="ORF">WN944_023667</name>
</gene>
<feature type="transmembrane region" description="Helical" evidence="4">
    <location>
        <begin position="124"/>
        <end position="141"/>
    </location>
</feature>
<keyword evidence="1" id="KW-0479">Metal-binding</keyword>
<dbReference type="PANTHER" id="PTHR33248">
    <property type="entry name" value="ZINC ION-BINDING PROTEIN"/>
    <property type="match status" value="1"/>
</dbReference>
<dbReference type="InterPro" id="IPR010666">
    <property type="entry name" value="Znf_GRF"/>
</dbReference>
<dbReference type="GO" id="GO:0008270">
    <property type="term" value="F:zinc ion binding"/>
    <property type="evidence" value="ECO:0007669"/>
    <property type="project" value="UniProtKB-KW"/>
</dbReference>
<feature type="domain" description="GRF-type" evidence="5">
    <location>
        <begin position="33"/>
        <end position="69"/>
    </location>
</feature>
<evidence type="ECO:0000259" key="5">
    <source>
        <dbReference type="Pfam" id="PF06839"/>
    </source>
</evidence>
<organism evidence="6 7">
    <name type="scientific">Citrus x changshan-huyou</name>
    <dbReference type="NCBI Taxonomy" id="2935761"/>
    <lineage>
        <taxon>Eukaryota</taxon>
        <taxon>Viridiplantae</taxon>
        <taxon>Streptophyta</taxon>
        <taxon>Embryophyta</taxon>
        <taxon>Tracheophyta</taxon>
        <taxon>Spermatophyta</taxon>
        <taxon>Magnoliopsida</taxon>
        <taxon>eudicotyledons</taxon>
        <taxon>Gunneridae</taxon>
        <taxon>Pentapetalae</taxon>
        <taxon>rosids</taxon>
        <taxon>malvids</taxon>
        <taxon>Sapindales</taxon>
        <taxon>Rutaceae</taxon>
        <taxon>Aurantioideae</taxon>
        <taxon>Citrus</taxon>
    </lineage>
</organism>
<keyword evidence="4" id="KW-0812">Transmembrane</keyword>
<reference evidence="6 7" key="1">
    <citation type="submission" date="2024-05" db="EMBL/GenBank/DDBJ databases">
        <title>Haplotype-resolved chromosome-level genome assembly of Huyou (Citrus changshanensis).</title>
        <authorList>
            <person name="Miao C."/>
            <person name="Chen W."/>
            <person name="Wu Y."/>
            <person name="Wang L."/>
            <person name="Zhao S."/>
            <person name="Grierson D."/>
            <person name="Xu C."/>
            <person name="Chen K."/>
        </authorList>
    </citation>
    <scope>NUCLEOTIDE SEQUENCE [LARGE SCALE GENOMIC DNA]</scope>
    <source>
        <strain evidence="6">01-14</strain>
        <tissue evidence="6">Leaf</tissue>
    </source>
</reference>
<evidence type="ECO:0000256" key="4">
    <source>
        <dbReference type="SAM" id="Phobius"/>
    </source>
</evidence>
<keyword evidence="3" id="KW-0862">Zinc</keyword>
<dbReference type="EMBL" id="JBCGBO010000001">
    <property type="protein sequence ID" value="KAK9230695.1"/>
    <property type="molecule type" value="Genomic_DNA"/>
</dbReference>
<sequence length="143" mass="16753">MSTSTNASSSSTHNRRRNLPKINGGIIKFYNIVCYCRTRAEIKVSESKTNPNKLYYSCHNDPSCGFFRWWKPSTDEAIEIQAALQRFEEEAVNDSASYNQQFDIEDFRNRFINIEGLLHQNRKYQITIIVITILVLIVLYYKE</sequence>
<evidence type="ECO:0000256" key="1">
    <source>
        <dbReference type="ARBA" id="ARBA00022723"/>
    </source>
</evidence>
<keyword evidence="4" id="KW-0472">Membrane</keyword>
<evidence type="ECO:0000313" key="7">
    <source>
        <dbReference type="Proteomes" id="UP001428341"/>
    </source>
</evidence>
<keyword evidence="2" id="KW-0863">Zinc-finger</keyword>
<dbReference type="Proteomes" id="UP001428341">
    <property type="component" value="Unassembled WGS sequence"/>
</dbReference>
<comment type="caution">
    <text evidence="6">The sequence shown here is derived from an EMBL/GenBank/DDBJ whole genome shotgun (WGS) entry which is preliminary data.</text>
</comment>
<evidence type="ECO:0000256" key="2">
    <source>
        <dbReference type="ARBA" id="ARBA00022771"/>
    </source>
</evidence>
<name>A0AAP0N0K2_9ROSI</name>
<protein>
    <recommendedName>
        <fullName evidence="5">GRF-type domain-containing protein</fullName>
    </recommendedName>
</protein>
<evidence type="ECO:0000313" key="6">
    <source>
        <dbReference type="EMBL" id="KAK9230695.1"/>
    </source>
</evidence>
<dbReference type="Pfam" id="PF06839">
    <property type="entry name" value="Zn_ribbon_GRF"/>
    <property type="match status" value="1"/>
</dbReference>
<accession>A0AAP0N0K2</accession>
<dbReference type="AlphaFoldDB" id="A0AAP0N0K2"/>